<dbReference type="Gene3D" id="3.40.50.1820">
    <property type="entry name" value="alpha/beta hydrolase"/>
    <property type="match status" value="1"/>
</dbReference>
<dbReference type="Proteomes" id="UP000192671">
    <property type="component" value="Unassembled WGS sequence"/>
</dbReference>
<protein>
    <submittedName>
        <fullName evidence="1">Uncharacterized protein</fullName>
    </submittedName>
</protein>
<reference evidence="1 2" key="1">
    <citation type="journal article" date="2017" name="Gene Rep">
        <title>The ribosomal RNA operon (rrn) of Campylobacter concisus supports molecular typing to genomospecies level.</title>
        <authorList>
            <person name="Huq M."/>
            <person name="Van T.T.H."/>
            <person name="Gurtler V."/>
            <person name="Elshagmani E."/>
            <person name="Allemailem K.S."/>
            <person name="Smooker P.M."/>
            <person name="Istivan T.S."/>
        </authorList>
    </citation>
    <scope>NUCLEOTIDE SEQUENCE [LARGE SCALE GENOMIC DNA]</scope>
    <source>
        <strain evidence="1 2">RCH 26</strain>
    </source>
</reference>
<dbReference type="InterPro" id="IPR052897">
    <property type="entry name" value="Sec-Metab_Biosynth_Hydrolase"/>
</dbReference>
<name>A0A1X0U169_9BACT</name>
<gene>
    <name evidence="1" type="ORF">A3835_06435</name>
</gene>
<dbReference type="PANTHER" id="PTHR37017">
    <property type="entry name" value="AB HYDROLASE-1 DOMAIN-CONTAINING PROTEIN-RELATED"/>
    <property type="match status" value="1"/>
</dbReference>
<dbReference type="EMBL" id="LVWL01000020">
    <property type="protein sequence ID" value="ORI07218.1"/>
    <property type="molecule type" value="Genomic_DNA"/>
</dbReference>
<accession>A0A1X0U169</accession>
<dbReference type="InterPro" id="IPR029058">
    <property type="entry name" value="AB_hydrolase_fold"/>
</dbReference>
<dbReference type="PANTHER" id="PTHR37017:SF11">
    <property type="entry name" value="ESTERASE_LIPASE_THIOESTERASE DOMAIN-CONTAINING PROTEIN"/>
    <property type="match status" value="1"/>
</dbReference>
<sequence>MGTHEKVAALVYFSATLPDNIECAAEALERQNAPMKGLSPDANGKIFLPAEAFADVMANDLPAKQSRALAALQTPINAATFSDKIGTAAWHEKPSFYLLTKNDHALAYEVQQRFAKQINAKTKELASWLIEIANLI</sequence>
<evidence type="ECO:0000313" key="1">
    <source>
        <dbReference type="EMBL" id="ORI07218.1"/>
    </source>
</evidence>
<proteinExistence type="predicted"/>
<organism evidence="1 2">
    <name type="scientific">Campylobacter concisus</name>
    <dbReference type="NCBI Taxonomy" id="199"/>
    <lineage>
        <taxon>Bacteria</taxon>
        <taxon>Pseudomonadati</taxon>
        <taxon>Campylobacterota</taxon>
        <taxon>Epsilonproteobacteria</taxon>
        <taxon>Campylobacterales</taxon>
        <taxon>Campylobacteraceae</taxon>
        <taxon>Campylobacter</taxon>
    </lineage>
</organism>
<evidence type="ECO:0000313" key="2">
    <source>
        <dbReference type="Proteomes" id="UP000192671"/>
    </source>
</evidence>
<dbReference type="AlphaFoldDB" id="A0A1X0U169"/>
<comment type="caution">
    <text evidence="1">The sequence shown here is derived from an EMBL/GenBank/DDBJ whole genome shotgun (WGS) entry which is preliminary data.</text>
</comment>